<reference evidence="3" key="1">
    <citation type="submission" date="2023-04" db="EMBL/GenBank/DDBJ databases">
        <title>Comparative genomic analysis of Cohnella hashimotonis sp. nov., isolated from the International Space Station.</title>
        <authorList>
            <person name="Venkateswaran K."/>
            <person name="Simpson A."/>
        </authorList>
    </citation>
    <scope>NUCLEOTIDE SEQUENCE</scope>
    <source>
        <strain evidence="3">F6_2S_P_1</strain>
    </source>
</reference>
<protein>
    <recommendedName>
        <fullName evidence="5">Phage tail tape measure protein</fullName>
    </recommendedName>
</protein>
<name>A0ABT6TL23_9BACL</name>
<evidence type="ECO:0000256" key="1">
    <source>
        <dbReference type="SAM" id="Coils"/>
    </source>
</evidence>
<comment type="caution">
    <text evidence="3">The sequence shown here is derived from an EMBL/GenBank/DDBJ whole genome shotgun (WGS) entry which is preliminary data.</text>
</comment>
<keyword evidence="4" id="KW-1185">Reference proteome</keyword>
<sequence length="1373" mass="151655">MASTNDLNVQVSAILNQASSLKNINEAIKSLEKSSALRKLSLIVNVESNLTALKDIQSQLDALTGKAKEASDSASKFAENLSSSLNSFSGGIAGLGGEGLFEKLIPKDGLLHSQIESLKNKITTMSGAAGATALKLNLLRLGLIGVRVAAAALEATLSLGLSLAISFVVSGITSLIEKHKQHKEEMEAERQRIEKLAQTWTNHKDTIKQLVKQYQELNTATKHGTTFADSEQAERYQKTMNQIAELLPNLVDHIDEQGNAHLKNVEAIQQELSYTEKLAALTEKVNNEKTVGQKASIFKDDLSKISGNQSEIDSKRKKVESGYADGYAKRSDDKLSAAEIAQLNLDILNLEQSSAEAAANIKNNMADIVESTLELNGIKVDETVTENVQNLLAGFNLEGLNKNEIRTKTTEIANAIKQMYSSDIGAETFSRAATQLQRSLQLTDDQLMAYIDQIQYGTSSTLDLNAESAKIAATFSQTKQELEPLNQAMATMQNGQTLSKQAVDELIKQYPELLSHIQRTADGWTIETSALEDLRKEKLLKAIEDAKNEKLSTDAAIDNAKQRIKAYQLEQQALREGGSSKDQGPVKKKEAPKPGSPDFKLYDPDQVSFNLKNYNETAYTADRAKYLNEEILKEQAEQARREKMAKEQDEHLNFYYNQLDSMETGSGGSGGGGSGGSGASDPKPVLDDAIMSLDITKEEVKELNALFDARNKNIEALDRQIKAAEKAQDYGKTLDFTTKKLEAQKNAVAALEAAQVTLNKKATNLRANNSKFDTSDWFDADGEASVGFKRDLNEFATKSQAVHEDKKLTVEQKNTAIEALEEQQQAAQNLFDQLYAVKQGWSANAAEILNFKSSIEETQEALSKLKLENTNTYLDKQRKGFEALDDQFDAGQKTLQLYEKGTAAYNAQQEKQNTLLQSKVNFVQSEFDWAEKRLKQGGLEEGQIAAVNEYLTEQKAKLLDLQVAQKQAADSWAADVKKAAEDALSVVEEHYKRQGEAAVKALEKEMDAYKEIIGLQKQAFNRENKTEDFESSRDKLQKEAQELQNRLNKYSLDSSIEGKAKQAEIRKQLADKNEEIAELEQDRSRTLREENFDDLLANKEKEINAAKEAADQKWQTELAQDSQYRALKEAILNNSITNMESALQGFSANAQTYMNAIGSSIDINIAQKLDEIQKVKAVLNGINMLGTNPSTTFAANDMNAVASGTGASAKQTDYERYLKLKHEAEQIGTSKAIKDGSYYQSLTQEAEALRKRWGFANLSYDEAKNITYFHDGGEVGEPKTTQISWVQKALKSDEVMGILRNSEVVLNKPIQFINDIANRIIGSLSPAISTVSVPVAGNTNFSFTISGNTFEGGEAGAQSFMDLIERKIRTKQR</sequence>
<gene>
    <name evidence="3" type="ORF">KB449_20750</name>
</gene>
<feature type="coiled-coil region" evidence="1">
    <location>
        <begin position="803"/>
        <end position="868"/>
    </location>
</feature>
<feature type="region of interest" description="Disordered" evidence="2">
    <location>
        <begin position="660"/>
        <end position="684"/>
    </location>
</feature>
<evidence type="ECO:0008006" key="5">
    <source>
        <dbReference type="Google" id="ProtNLM"/>
    </source>
</evidence>
<feature type="coiled-coil region" evidence="1">
    <location>
        <begin position="172"/>
        <end position="203"/>
    </location>
</feature>
<evidence type="ECO:0000256" key="2">
    <source>
        <dbReference type="SAM" id="MobiDB-lite"/>
    </source>
</evidence>
<feature type="coiled-coil region" evidence="1">
    <location>
        <begin position="686"/>
        <end position="761"/>
    </location>
</feature>
<feature type="coiled-coil region" evidence="1">
    <location>
        <begin position="992"/>
        <end position="1109"/>
    </location>
</feature>
<organism evidence="3 4">
    <name type="scientific">Cohnella hashimotonis</name>
    <dbReference type="NCBI Taxonomy" id="2826895"/>
    <lineage>
        <taxon>Bacteria</taxon>
        <taxon>Bacillati</taxon>
        <taxon>Bacillota</taxon>
        <taxon>Bacilli</taxon>
        <taxon>Bacillales</taxon>
        <taxon>Paenibacillaceae</taxon>
        <taxon>Cohnella</taxon>
    </lineage>
</organism>
<feature type="compositionally biased region" description="Gly residues" evidence="2">
    <location>
        <begin position="665"/>
        <end position="678"/>
    </location>
</feature>
<evidence type="ECO:0000313" key="3">
    <source>
        <dbReference type="EMBL" id="MDI4647414.1"/>
    </source>
</evidence>
<accession>A0ABT6TL23</accession>
<keyword evidence="1" id="KW-0175">Coiled coil</keyword>
<dbReference type="EMBL" id="JAGRPV010000001">
    <property type="protein sequence ID" value="MDI4647414.1"/>
    <property type="molecule type" value="Genomic_DNA"/>
</dbReference>
<dbReference type="Proteomes" id="UP001161691">
    <property type="component" value="Unassembled WGS sequence"/>
</dbReference>
<evidence type="ECO:0000313" key="4">
    <source>
        <dbReference type="Proteomes" id="UP001161691"/>
    </source>
</evidence>
<feature type="region of interest" description="Disordered" evidence="2">
    <location>
        <begin position="574"/>
        <end position="604"/>
    </location>
</feature>
<dbReference type="RefSeq" id="WP_282910179.1">
    <property type="nucleotide sequence ID" value="NZ_JAGRPV010000001.1"/>
</dbReference>
<proteinExistence type="predicted"/>